<accession>A0ABQ2AL42</accession>
<keyword evidence="2" id="KW-1185">Reference proteome</keyword>
<dbReference type="EMBL" id="BMFW01000003">
    <property type="protein sequence ID" value="GGH91659.1"/>
    <property type="molecule type" value="Genomic_DNA"/>
</dbReference>
<organism evidence="1 2">
    <name type="scientific">Arthrobacter liuii</name>
    <dbReference type="NCBI Taxonomy" id="1476996"/>
    <lineage>
        <taxon>Bacteria</taxon>
        <taxon>Bacillati</taxon>
        <taxon>Actinomycetota</taxon>
        <taxon>Actinomycetes</taxon>
        <taxon>Micrococcales</taxon>
        <taxon>Micrococcaceae</taxon>
        <taxon>Arthrobacter</taxon>
    </lineage>
</organism>
<reference evidence="2" key="1">
    <citation type="journal article" date="2019" name="Int. J. Syst. Evol. Microbiol.">
        <title>The Global Catalogue of Microorganisms (GCM) 10K type strain sequencing project: providing services to taxonomists for standard genome sequencing and annotation.</title>
        <authorList>
            <consortium name="The Broad Institute Genomics Platform"/>
            <consortium name="The Broad Institute Genome Sequencing Center for Infectious Disease"/>
            <person name="Wu L."/>
            <person name="Ma J."/>
        </authorList>
    </citation>
    <scope>NUCLEOTIDE SEQUENCE [LARGE SCALE GENOMIC DNA]</scope>
    <source>
        <strain evidence="2">CGMCC 1.12778</strain>
    </source>
</reference>
<comment type="caution">
    <text evidence="1">The sequence shown here is derived from an EMBL/GenBank/DDBJ whole genome shotgun (WGS) entry which is preliminary data.</text>
</comment>
<protein>
    <submittedName>
        <fullName evidence="1">Uncharacterized protein</fullName>
    </submittedName>
</protein>
<dbReference type="RefSeq" id="WP_188570427.1">
    <property type="nucleotide sequence ID" value="NZ_BMFW01000003.1"/>
</dbReference>
<evidence type="ECO:0000313" key="1">
    <source>
        <dbReference type="EMBL" id="GGH91659.1"/>
    </source>
</evidence>
<proteinExistence type="predicted"/>
<evidence type="ECO:0000313" key="2">
    <source>
        <dbReference type="Proteomes" id="UP000643279"/>
    </source>
</evidence>
<dbReference type="Proteomes" id="UP000643279">
    <property type="component" value="Unassembled WGS sequence"/>
</dbReference>
<sequence length="85" mass="9557">MIVERSAIGSCHELKPGDTIEAFHENNLVHRGPVTHTVPELGLFWILDNLTGGRRLLDMSELEIVRLPAHYRDVSAQAHGQHDTH</sequence>
<name>A0ABQ2AL42_9MICC</name>
<gene>
    <name evidence="1" type="ORF">GCM10007170_08330</name>
</gene>